<dbReference type="Pfam" id="PF12796">
    <property type="entry name" value="Ank_2"/>
    <property type="match status" value="3"/>
</dbReference>
<evidence type="ECO:0000313" key="6">
    <source>
        <dbReference type="Proteomes" id="UP000664534"/>
    </source>
</evidence>
<dbReference type="InterPro" id="IPR036770">
    <property type="entry name" value="Ankyrin_rpt-contain_sf"/>
</dbReference>
<feature type="repeat" description="ANK" evidence="3">
    <location>
        <begin position="663"/>
        <end position="695"/>
    </location>
</feature>
<feature type="region of interest" description="Disordered" evidence="4">
    <location>
        <begin position="369"/>
        <end position="414"/>
    </location>
</feature>
<sequence>MDPVTIFSTIGTAIALSQTCLEISNFLSHIHTSYKESNNTVRSIEAECDVFCNSARLIKQWLEGQEEKASSELQLQLLNVGKALGLINESMKDLSATLHKITEKSAAIGPITGYNWALNGSLGDSWLKAKFVFHEDALKGHLAELREHGGLLQFTLTTLQVCTSGAPERSAASLQQIAARALAIRRAHTTRQKPQEEQGSPMAKVMTTNLPPTSQDQSSTIPSAYDEFLAIHDTKKKTDLLQRGDRLPSPASGLQSADAPNLGIITTYEVNPLGREEPKDTMHPSSQSVTNLLPSEASGDSITSPQWDVWEPREWPAEPSREDIGHAPSLPELPTQQSIDDIWQSQESPNSKTKLLPSLSNDLLSVAVSQTEDRSSHHTVRDAIKSSLTTAETDSPSTGNSSMRDDSAQLPDPEDLSTRHLQYKAESLGLTNNLSKVSLLTATTADATPSSPDPSLFSKGSSVSTADSSFTSSSTRPDSYDTPLQAAPLFSAYSIRRKPLGSMKSDGVLPPSISTQLSKDPIHEHAPAASITGGTMTLSPGPLHAVGASRGPPRYPSWSSGVKPNFQFGKTAVSSTPAAAPGLNPAQFDINKPGPNGFPLLVRAASDGLGEMVEKLLASGAHIEALHTETKRNALIEASVQGHSEIVDLLLDHRCLLQHLDSQHMGALHHAAQMGHLLVAKALLDRGAAVDIQTWNGLTPLYLASRAAHANMVMLLLQRQANVNARDASQQTALHVAASRGFPNVCNSLLDYGAQSESRDSKSKTPMQLAIVAEHREVVDLLLSRSTLRPTDTNFLTAFFDAIETGHVRMVESFFDRGATLKGLKDDAYKPATLAAKSGNPEMVTLMLRHKAKFKEKDGKGWTALHFAAHHGHALVVEHLSDREIPSKATTAKKETSLHLAVAASHFGAVDCLLRGKGESCVTSKDSRGEEPLHQASRAGNNDIVNLLFSHKANTNAENGFGWKPLHIAIAYGNAAMVEQLVNLGASIEERLGTTDYRKSETHSLVENGYWAEAHWPFPGSKPLHIAIEFGRDEIARFLLSKGAKVDSACGEGWRPLHLAAFSASRATVEMLLQSNAYPHAITALARSRTPLDLVRHRSQLQSLPGIAPSEADRLRVQECLHAAMASVPKRSQEQWKQMKVIAGKGPDEKSENLRAVAIAMEVTGKGRR</sequence>
<feature type="region of interest" description="Disordered" evidence="4">
    <location>
        <begin position="274"/>
        <end position="309"/>
    </location>
</feature>
<feature type="compositionally biased region" description="Low complexity" evidence="4">
    <location>
        <begin position="445"/>
        <end position="475"/>
    </location>
</feature>
<dbReference type="Gene3D" id="1.25.40.20">
    <property type="entry name" value="Ankyrin repeat-containing domain"/>
    <property type="match status" value="3"/>
</dbReference>
<evidence type="ECO:0008006" key="7">
    <source>
        <dbReference type="Google" id="ProtNLM"/>
    </source>
</evidence>
<dbReference type="OrthoDB" id="539213at2759"/>
<dbReference type="Proteomes" id="UP000664534">
    <property type="component" value="Unassembled WGS sequence"/>
</dbReference>
<dbReference type="PROSITE" id="PS50297">
    <property type="entry name" value="ANK_REP_REGION"/>
    <property type="match status" value="7"/>
</dbReference>
<protein>
    <recommendedName>
        <fullName evidence="7">Ankyrin repeat protein</fullName>
    </recommendedName>
</protein>
<dbReference type="PANTHER" id="PTHR24198">
    <property type="entry name" value="ANKYRIN REPEAT AND PROTEIN KINASE DOMAIN-CONTAINING PROTEIN"/>
    <property type="match status" value="1"/>
</dbReference>
<gene>
    <name evidence="5" type="ORF">IMSHALPRED_002938</name>
</gene>
<organism evidence="5 6">
    <name type="scientific">Imshaugia aleurites</name>
    <dbReference type="NCBI Taxonomy" id="172621"/>
    <lineage>
        <taxon>Eukaryota</taxon>
        <taxon>Fungi</taxon>
        <taxon>Dikarya</taxon>
        <taxon>Ascomycota</taxon>
        <taxon>Pezizomycotina</taxon>
        <taxon>Lecanoromycetes</taxon>
        <taxon>OSLEUM clade</taxon>
        <taxon>Lecanoromycetidae</taxon>
        <taxon>Lecanorales</taxon>
        <taxon>Lecanorineae</taxon>
        <taxon>Parmeliaceae</taxon>
        <taxon>Imshaugia</taxon>
    </lineage>
</organism>
<feature type="repeat" description="ANK" evidence="3">
    <location>
        <begin position="1019"/>
        <end position="1051"/>
    </location>
</feature>
<evidence type="ECO:0000256" key="3">
    <source>
        <dbReference type="PROSITE-ProRule" id="PRU00023"/>
    </source>
</evidence>
<evidence type="ECO:0000256" key="2">
    <source>
        <dbReference type="ARBA" id="ARBA00023043"/>
    </source>
</evidence>
<evidence type="ECO:0000256" key="1">
    <source>
        <dbReference type="ARBA" id="ARBA00022737"/>
    </source>
</evidence>
<proteinExistence type="predicted"/>
<reference evidence="5" key="1">
    <citation type="submission" date="2021-03" db="EMBL/GenBank/DDBJ databases">
        <authorList>
            <person name="Tagirdzhanova G."/>
        </authorList>
    </citation>
    <scope>NUCLEOTIDE SEQUENCE</scope>
</reference>
<keyword evidence="1" id="KW-0677">Repeat</keyword>
<dbReference type="Pfam" id="PF00023">
    <property type="entry name" value="Ank"/>
    <property type="match status" value="2"/>
</dbReference>
<feature type="region of interest" description="Disordered" evidence="4">
    <location>
        <begin position="187"/>
        <end position="220"/>
    </location>
</feature>
<dbReference type="PROSITE" id="PS50088">
    <property type="entry name" value="ANK_REPEAT"/>
    <property type="match status" value="7"/>
</dbReference>
<dbReference type="AlphaFoldDB" id="A0A8H3PIT1"/>
<dbReference type="SUPFAM" id="SSF48403">
    <property type="entry name" value="Ankyrin repeat"/>
    <property type="match status" value="2"/>
</dbReference>
<feature type="compositionally biased region" description="Polar residues" evidence="4">
    <location>
        <begin position="206"/>
        <end position="220"/>
    </location>
</feature>
<feature type="region of interest" description="Disordered" evidence="4">
    <location>
        <begin position="445"/>
        <end position="483"/>
    </location>
</feature>
<name>A0A8H3PIT1_9LECA</name>
<keyword evidence="2 3" id="KW-0040">ANK repeat</keyword>
<feature type="repeat" description="ANK" evidence="3">
    <location>
        <begin position="729"/>
        <end position="761"/>
    </location>
</feature>
<dbReference type="InterPro" id="IPR002110">
    <property type="entry name" value="Ankyrin_rpt"/>
</dbReference>
<feature type="compositionally biased region" description="Polar residues" evidence="4">
    <location>
        <begin position="283"/>
        <end position="306"/>
    </location>
</feature>
<feature type="repeat" description="ANK" evidence="3">
    <location>
        <begin position="928"/>
        <end position="960"/>
    </location>
</feature>
<feature type="repeat" description="ANK" evidence="3">
    <location>
        <begin position="1052"/>
        <end position="1084"/>
    </location>
</feature>
<evidence type="ECO:0000256" key="4">
    <source>
        <dbReference type="SAM" id="MobiDB-lite"/>
    </source>
</evidence>
<dbReference type="PANTHER" id="PTHR24198:SF165">
    <property type="entry name" value="ANKYRIN REPEAT-CONTAINING PROTEIN-RELATED"/>
    <property type="match status" value="1"/>
</dbReference>
<feature type="repeat" description="ANK" evidence="3">
    <location>
        <begin position="961"/>
        <end position="993"/>
    </location>
</feature>
<feature type="repeat" description="ANK" evidence="3">
    <location>
        <begin position="696"/>
        <end position="728"/>
    </location>
</feature>
<dbReference type="SMART" id="SM00248">
    <property type="entry name" value="ANK"/>
    <property type="match status" value="14"/>
</dbReference>
<dbReference type="EMBL" id="CAJPDT010000159">
    <property type="protein sequence ID" value="CAF9941852.1"/>
    <property type="molecule type" value="Genomic_DNA"/>
</dbReference>
<dbReference type="Pfam" id="PF13637">
    <property type="entry name" value="Ank_4"/>
    <property type="match status" value="1"/>
</dbReference>
<comment type="caution">
    <text evidence="5">The sequence shown here is derived from an EMBL/GenBank/DDBJ whole genome shotgun (WGS) entry which is preliminary data.</text>
</comment>
<feature type="compositionally biased region" description="Polar residues" evidence="4">
    <location>
        <begin position="386"/>
        <end position="402"/>
    </location>
</feature>
<dbReference type="PRINTS" id="PR01415">
    <property type="entry name" value="ANKYRIN"/>
</dbReference>
<keyword evidence="6" id="KW-1185">Reference proteome</keyword>
<evidence type="ECO:0000313" key="5">
    <source>
        <dbReference type="EMBL" id="CAF9941852.1"/>
    </source>
</evidence>
<feature type="compositionally biased region" description="Basic and acidic residues" evidence="4">
    <location>
        <begin position="371"/>
        <end position="384"/>
    </location>
</feature>
<accession>A0A8H3PIT1</accession>